<feature type="transmembrane region" description="Helical" evidence="5">
    <location>
        <begin position="254"/>
        <end position="274"/>
    </location>
</feature>
<name>A0ABV8VJ16_9NOCA</name>
<dbReference type="Gene3D" id="1.10.357.140">
    <property type="entry name" value="UbiA prenyltransferase"/>
    <property type="match status" value="1"/>
</dbReference>
<dbReference type="EMBL" id="JBHSDL010000016">
    <property type="protein sequence ID" value="MFC4376048.1"/>
    <property type="molecule type" value="Genomic_DNA"/>
</dbReference>
<evidence type="ECO:0000256" key="2">
    <source>
        <dbReference type="ARBA" id="ARBA00022692"/>
    </source>
</evidence>
<proteinExistence type="predicted"/>
<gene>
    <name evidence="6" type="ORF">ACFO5K_18255</name>
</gene>
<comment type="subcellular location">
    <subcellularLocation>
        <location evidence="1">Membrane</location>
        <topology evidence="1">Multi-pass membrane protein</topology>
    </subcellularLocation>
</comment>
<feature type="transmembrane region" description="Helical" evidence="5">
    <location>
        <begin position="160"/>
        <end position="177"/>
    </location>
</feature>
<evidence type="ECO:0000256" key="4">
    <source>
        <dbReference type="ARBA" id="ARBA00023136"/>
    </source>
</evidence>
<protein>
    <submittedName>
        <fullName evidence="6">UbiA family prenyltransferase</fullName>
    </submittedName>
</protein>
<evidence type="ECO:0000313" key="6">
    <source>
        <dbReference type="EMBL" id="MFC4376048.1"/>
    </source>
</evidence>
<dbReference type="InterPro" id="IPR000537">
    <property type="entry name" value="UbiA_prenyltransferase"/>
</dbReference>
<feature type="transmembrane region" description="Helical" evidence="5">
    <location>
        <begin position="106"/>
        <end position="124"/>
    </location>
</feature>
<feature type="transmembrane region" description="Helical" evidence="5">
    <location>
        <begin position="130"/>
        <end position="148"/>
    </location>
</feature>
<dbReference type="Pfam" id="PF01040">
    <property type="entry name" value="UbiA"/>
    <property type="match status" value="1"/>
</dbReference>
<evidence type="ECO:0000256" key="5">
    <source>
        <dbReference type="SAM" id="Phobius"/>
    </source>
</evidence>
<feature type="transmembrane region" description="Helical" evidence="5">
    <location>
        <begin position="43"/>
        <end position="63"/>
    </location>
</feature>
<dbReference type="InterPro" id="IPR044878">
    <property type="entry name" value="UbiA_sf"/>
</dbReference>
<organism evidence="6 7">
    <name type="scientific">Nocardia halotolerans</name>
    <dbReference type="NCBI Taxonomy" id="1755878"/>
    <lineage>
        <taxon>Bacteria</taxon>
        <taxon>Bacillati</taxon>
        <taxon>Actinomycetota</taxon>
        <taxon>Actinomycetes</taxon>
        <taxon>Mycobacteriales</taxon>
        <taxon>Nocardiaceae</taxon>
        <taxon>Nocardia</taxon>
    </lineage>
</organism>
<reference evidence="7" key="1">
    <citation type="journal article" date="2019" name="Int. J. Syst. Evol. Microbiol.">
        <title>The Global Catalogue of Microorganisms (GCM) 10K type strain sequencing project: providing services to taxonomists for standard genome sequencing and annotation.</title>
        <authorList>
            <consortium name="The Broad Institute Genomics Platform"/>
            <consortium name="The Broad Institute Genome Sequencing Center for Infectious Disease"/>
            <person name="Wu L."/>
            <person name="Ma J."/>
        </authorList>
    </citation>
    <scope>NUCLEOTIDE SEQUENCE [LARGE SCALE GENOMIC DNA]</scope>
    <source>
        <strain evidence="7">IBRC-M 10490</strain>
    </source>
</reference>
<dbReference type="RefSeq" id="WP_378564071.1">
    <property type="nucleotide sequence ID" value="NZ_JBHSDL010000016.1"/>
</dbReference>
<evidence type="ECO:0000313" key="7">
    <source>
        <dbReference type="Proteomes" id="UP001595844"/>
    </source>
</evidence>
<dbReference type="CDD" id="cd13956">
    <property type="entry name" value="PT_UbiA"/>
    <property type="match status" value="1"/>
</dbReference>
<evidence type="ECO:0000256" key="1">
    <source>
        <dbReference type="ARBA" id="ARBA00004141"/>
    </source>
</evidence>
<keyword evidence="2 5" id="KW-0812">Transmembrane</keyword>
<keyword evidence="4 5" id="KW-0472">Membrane</keyword>
<evidence type="ECO:0000256" key="3">
    <source>
        <dbReference type="ARBA" id="ARBA00022989"/>
    </source>
</evidence>
<keyword evidence="7" id="KW-1185">Reference proteome</keyword>
<feature type="transmembrane region" description="Helical" evidence="5">
    <location>
        <begin position="226"/>
        <end position="248"/>
    </location>
</feature>
<feature type="transmembrane region" description="Helical" evidence="5">
    <location>
        <begin position="183"/>
        <end position="205"/>
    </location>
</feature>
<accession>A0ABV8VJ16</accession>
<feature type="transmembrane region" description="Helical" evidence="5">
    <location>
        <begin position="16"/>
        <end position="37"/>
    </location>
</feature>
<comment type="caution">
    <text evidence="6">The sequence shown here is derived from an EMBL/GenBank/DDBJ whole genome shotgun (WGS) entry which is preliminary data.</text>
</comment>
<keyword evidence="3 5" id="KW-1133">Transmembrane helix</keyword>
<sequence>MSTAKSVRAYGRLANLYFLDYNLSYPLVATLLPATVVRDTTTWVAFGIMIVGYFLVHCALIAFDDITGYRDGSDATNYRDNPSAMRRAHWKPLVTEELRLPEALRFAWTCLLVGLSLLVIGLLVAPYHPLWLIVLAVVGACISVQYSYGLKLSHIGFQELLLFFFTVELVLIPYAALTGELSARVVIEGSLFAFWLMMVSWYSNLRDCETDRGVGRINVATMTSERTYIAILGALAVADVVVVLGLIAFGTLPWIFAALLLPVFVARLVQFQLGAIKRNPLLGRMLGRRLAWAGALLMVLGNVLTD</sequence>
<dbReference type="Proteomes" id="UP001595844">
    <property type="component" value="Unassembled WGS sequence"/>
</dbReference>